<dbReference type="PANTHER" id="PTHR11200:SF286">
    <property type="entry name" value="5-PHOSPHATASE, PUTATIVE (AFU_ORTHOLOGUE AFUA_5G07600)-RELATED"/>
    <property type="match status" value="1"/>
</dbReference>
<dbReference type="GO" id="GO:0046856">
    <property type="term" value="P:phosphatidylinositol dephosphorylation"/>
    <property type="evidence" value="ECO:0007669"/>
    <property type="project" value="InterPro"/>
</dbReference>
<evidence type="ECO:0000259" key="2">
    <source>
        <dbReference type="SMART" id="SM00128"/>
    </source>
</evidence>
<dbReference type="PANTHER" id="PTHR11200">
    <property type="entry name" value="INOSITOL 5-PHOSPHATASE"/>
    <property type="match status" value="1"/>
</dbReference>
<name>A0A8H4NNR6_9HYPO</name>
<dbReference type="SMART" id="SM00128">
    <property type="entry name" value="IPPc"/>
    <property type="match status" value="1"/>
</dbReference>
<feature type="domain" description="Inositol polyphosphate-related phosphatase" evidence="2">
    <location>
        <begin position="7"/>
        <end position="408"/>
    </location>
</feature>
<dbReference type="SUPFAM" id="SSF56219">
    <property type="entry name" value="DNase I-like"/>
    <property type="match status" value="1"/>
</dbReference>
<evidence type="ECO:0000313" key="4">
    <source>
        <dbReference type="Proteomes" id="UP000605986"/>
    </source>
</evidence>
<dbReference type="Proteomes" id="UP000605986">
    <property type="component" value="Unassembled WGS sequence"/>
</dbReference>
<evidence type="ECO:0000256" key="1">
    <source>
        <dbReference type="SAM" id="Phobius"/>
    </source>
</evidence>
<evidence type="ECO:0000313" key="3">
    <source>
        <dbReference type="EMBL" id="KAF4445244.1"/>
    </source>
</evidence>
<keyword evidence="1" id="KW-0472">Membrane</keyword>
<keyword evidence="1" id="KW-1133">Transmembrane helix</keyword>
<protein>
    <recommendedName>
        <fullName evidence="2">Inositol polyphosphate-related phosphatase domain-containing protein</fullName>
    </recommendedName>
</protein>
<dbReference type="Gene3D" id="3.60.10.10">
    <property type="entry name" value="Endonuclease/exonuclease/phosphatase"/>
    <property type="match status" value="1"/>
</dbReference>
<sequence length="483" mass="54267">MPPPSTASIDLLYLTFNCAKNLLDIPVFGTHLQTAFRQNATDLPEVVVLSLQEVAPLAYSFIGGYFLNPYLSRYEQAVNIAAQRVLDDLPNQASNTVTITPTTLPSKPYTLVRGKNVGYTAILLFARDPSRLNNIQEAEVGFGAAEIGNKGAVGLRMLYKGDGGSSELTFVATHLAAMEWNLPRRNANWAAIMRGMAFENPEVVVNSYKTSVTPSPVSTPSAEDETERARLLDDEHDGQHSRLQQQLHNISVFRPSSFLFVAGDLNYRISTTSPPPSAAFPSLDPDSENYYPDFFRLDQLTRERNAGRTLHGLSEHDVRFPPTYKYDVLPPRPGTQEPELDVPWKFAVHRYPGWTDRILFLDIPSWLKRGNDHDPKMNVRAYDCLPVLRMSDHRPVFLRVEVPLISPSEMTPPSDVNPDTSKDPRARLPIEIDPEAWERRAAARRKEVMAGWSMYLWSTKQGACILATVLAFGAGVYWLYRLF</sequence>
<gene>
    <name evidence="3" type="ORF">F53441_10932</name>
</gene>
<dbReference type="InterPro" id="IPR036691">
    <property type="entry name" value="Endo/exonu/phosph_ase_sf"/>
</dbReference>
<reference evidence="3" key="1">
    <citation type="submission" date="2020-01" db="EMBL/GenBank/DDBJ databases">
        <title>Identification and distribution of gene clusters putatively required for synthesis of sphingolipid metabolism inhibitors in phylogenetically diverse species of the filamentous fungus Fusarium.</title>
        <authorList>
            <person name="Kim H.-S."/>
            <person name="Busman M."/>
            <person name="Brown D.W."/>
            <person name="Divon H."/>
            <person name="Uhlig S."/>
            <person name="Proctor R.H."/>
        </authorList>
    </citation>
    <scope>NUCLEOTIDE SEQUENCE</scope>
    <source>
        <strain evidence="3">NRRL 53441</strain>
    </source>
</reference>
<proteinExistence type="predicted"/>
<comment type="caution">
    <text evidence="3">The sequence shown here is derived from an EMBL/GenBank/DDBJ whole genome shotgun (WGS) entry which is preliminary data.</text>
</comment>
<dbReference type="AlphaFoldDB" id="A0A8H4NNR6"/>
<dbReference type="GO" id="GO:0004439">
    <property type="term" value="F:phosphatidylinositol-4,5-bisphosphate 5-phosphatase activity"/>
    <property type="evidence" value="ECO:0007669"/>
    <property type="project" value="TreeGrafter"/>
</dbReference>
<organism evidence="3 4">
    <name type="scientific">Fusarium austroafricanum</name>
    <dbReference type="NCBI Taxonomy" id="2364996"/>
    <lineage>
        <taxon>Eukaryota</taxon>
        <taxon>Fungi</taxon>
        <taxon>Dikarya</taxon>
        <taxon>Ascomycota</taxon>
        <taxon>Pezizomycotina</taxon>
        <taxon>Sordariomycetes</taxon>
        <taxon>Hypocreomycetidae</taxon>
        <taxon>Hypocreales</taxon>
        <taxon>Nectriaceae</taxon>
        <taxon>Fusarium</taxon>
        <taxon>Fusarium concolor species complex</taxon>
    </lineage>
</organism>
<dbReference type="InterPro" id="IPR000300">
    <property type="entry name" value="IPPc"/>
</dbReference>
<keyword evidence="1" id="KW-0812">Transmembrane</keyword>
<dbReference type="InterPro" id="IPR046985">
    <property type="entry name" value="IP5"/>
</dbReference>
<dbReference type="Pfam" id="PF22669">
    <property type="entry name" value="Exo_endo_phos2"/>
    <property type="match status" value="1"/>
</dbReference>
<accession>A0A8H4NNR6</accession>
<dbReference type="EMBL" id="JAADJG010000532">
    <property type="protein sequence ID" value="KAF4445244.1"/>
    <property type="molecule type" value="Genomic_DNA"/>
</dbReference>
<feature type="transmembrane region" description="Helical" evidence="1">
    <location>
        <begin position="462"/>
        <end position="480"/>
    </location>
</feature>
<dbReference type="OrthoDB" id="62798at2759"/>
<keyword evidence="4" id="KW-1185">Reference proteome</keyword>